<evidence type="ECO:0000313" key="2">
    <source>
        <dbReference type="Proteomes" id="UP000220900"/>
    </source>
</evidence>
<dbReference type="EMBL" id="NTZF01000008">
    <property type="protein sequence ID" value="PES96281.1"/>
    <property type="molecule type" value="Genomic_DNA"/>
</dbReference>
<dbReference type="AlphaFoldDB" id="A0A2B2GBN7"/>
<name>A0A2B2GBN7_BACCE</name>
<dbReference type="Proteomes" id="UP000220900">
    <property type="component" value="Unassembled WGS sequence"/>
</dbReference>
<proteinExistence type="predicted"/>
<protein>
    <submittedName>
        <fullName evidence="1">Uncharacterized protein</fullName>
    </submittedName>
</protein>
<accession>A0A2B2GBN7</accession>
<comment type="caution">
    <text evidence="1">The sequence shown here is derived from an EMBL/GenBank/DDBJ whole genome shotgun (WGS) entry which is preliminary data.</text>
</comment>
<reference evidence="1 2" key="1">
    <citation type="submission" date="2017-09" db="EMBL/GenBank/DDBJ databases">
        <title>Large-scale bioinformatics analysis of Bacillus genomes uncovers conserved roles of natural products in bacterial physiology.</title>
        <authorList>
            <consortium name="Agbiome Team Llc"/>
            <person name="Bleich R.M."/>
            <person name="Grubbs K.J."/>
            <person name="Santa Maria K.C."/>
            <person name="Allen S.E."/>
            <person name="Farag S."/>
            <person name="Shank E.A."/>
            <person name="Bowers A."/>
        </authorList>
    </citation>
    <scope>NUCLEOTIDE SEQUENCE [LARGE SCALE GENOMIC DNA]</scope>
    <source>
        <strain evidence="1 2">AFS002368</strain>
    </source>
</reference>
<evidence type="ECO:0000313" key="1">
    <source>
        <dbReference type="EMBL" id="PES96281.1"/>
    </source>
</evidence>
<organism evidence="1 2">
    <name type="scientific">Bacillus cereus</name>
    <dbReference type="NCBI Taxonomy" id="1396"/>
    <lineage>
        <taxon>Bacteria</taxon>
        <taxon>Bacillati</taxon>
        <taxon>Bacillota</taxon>
        <taxon>Bacilli</taxon>
        <taxon>Bacillales</taxon>
        <taxon>Bacillaceae</taxon>
        <taxon>Bacillus</taxon>
        <taxon>Bacillus cereus group</taxon>
    </lineage>
</organism>
<gene>
    <name evidence="1" type="ORF">CN491_09835</name>
</gene>
<sequence length="59" mass="6828">MIIIIIWILEPKGITMKTMFTFCSVPNIDLSKVINNYKIFSFLRKNCNELFEKGGENNG</sequence>